<proteinExistence type="predicted"/>
<sequence>MRLDVMTVRTFFADEPCSAGSVRAVVMLGGLLAAAGCGARARPVRGAVRSPDRPRTPPAADPRGGAR</sequence>
<gene>
    <name evidence="2" type="ORF">GCM10020366_40950</name>
</gene>
<comment type="caution">
    <text evidence="2">The sequence shown here is derived from an EMBL/GenBank/DDBJ whole genome shotgun (WGS) entry which is preliminary data.</text>
</comment>
<protein>
    <submittedName>
        <fullName evidence="2">Uncharacterized protein</fullName>
    </submittedName>
</protein>
<evidence type="ECO:0000313" key="2">
    <source>
        <dbReference type="EMBL" id="GAA3360541.1"/>
    </source>
</evidence>
<organism evidence="2 3">
    <name type="scientific">Saccharopolyspora gregorii</name>
    <dbReference type="NCBI Taxonomy" id="33914"/>
    <lineage>
        <taxon>Bacteria</taxon>
        <taxon>Bacillati</taxon>
        <taxon>Actinomycetota</taxon>
        <taxon>Actinomycetes</taxon>
        <taxon>Pseudonocardiales</taxon>
        <taxon>Pseudonocardiaceae</taxon>
        <taxon>Saccharopolyspora</taxon>
    </lineage>
</organism>
<accession>A0ABP6RUJ8</accession>
<feature type="compositionally biased region" description="Low complexity" evidence="1">
    <location>
        <begin position="40"/>
        <end position="49"/>
    </location>
</feature>
<dbReference type="Proteomes" id="UP001500483">
    <property type="component" value="Unassembled WGS sequence"/>
</dbReference>
<evidence type="ECO:0000256" key="1">
    <source>
        <dbReference type="SAM" id="MobiDB-lite"/>
    </source>
</evidence>
<feature type="region of interest" description="Disordered" evidence="1">
    <location>
        <begin position="40"/>
        <end position="67"/>
    </location>
</feature>
<evidence type="ECO:0000313" key="3">
    <source>
        <dbReference type="Proteomes" id="UP001500483"/>
    </source>
</evidence>
<name>A0ABP6RUJ8_9PSEU</name>
<dbReference type="EMBL" id="BAAAYK010000038">
    <property type="protein sequence ID" value="GAA3360541.1"/>
    <property type="molecule type" value="Genomic_DNA"/>
</dbReference>
<reference evidence="3" key="1">
    <citation type="journal article" date="2019" name="Int. J. Syst. Evol. Microbiol.">
        <title>The Global Catalogue of Microorganisms (GCM) 10K type strain sequencing project: providing services to taxonomists for standard genome sequencing and annotation.</title>
        <authorList>
            <consortium name="The Broad Institute Genomics Platform"/>
            <consortium name="The Broad Institute Genome Sequencing Center for Infectious Disease"/>
            <person name="Wu L."/>
            <person name="Ma J."/>
        </authorList>
    </citation>
    <scope>NUCLEOTIDE SEQUENCE [LARGE SCALE GENOMIC DNA]</scope>
    <source>
        <strain evidence="3">JCM 9687</strain>
    </source>
</reference>
<keyword evidence="3" id="KW-1185">Reference proteome</keyword>